<comment type="similarity">
    <text evidence="2">Belongs to the CDC50/LEM3 family.</text>
</comment>
<dbReference type="GO" id="GO:0005886">
    <property type="term" value="C:plasma membrane"/>
    <property type="evidence" value="ECO:0007669"/>
    <property type="project" value="TreeGrafter"/>
</dbReference>
<accession>A0A267DEB6</accession>
<evidence type="ECO:0000313" key="8">
    <source>
        <dbReference type="EMBL" id="PAA47640.1"/>
    </source>
</evidence>
<gene>
    <name evidence="8" type="ORF">BOX15_Mlig015712g1</name>
</gene>
<keyword evidence="5 7" id="KW-0472">Membrane</keyword>
<reference evidence="8 9" key="1">
    <citation type="submission" date="2017-06" db="EMBL/GenBank/DDBJ databases">
        <title>A platform for efficient transgenesis in Macrostomum lignano, a flatworm model organism for stem cell research.</title>
        <authorList>
            <person name="Berezikov E."/>
        </authorList>
    </citation>
    <scope>NUCLEOTIDE SEQUENCE [LARGE SCALE GENOMIC DNA]</scope>
    <source>
        <strain evidence="8">DV1</strain>
        <tissue evidence="8">Whole organism</tissue>
    </source>
</reference>
<evidence type="ECO:0008006" key="10">
    <source>
        <dbReference type="Google" id="ProtNLM"/>
    </source>
</evidence>
<dbReference type="PANTHER" id="PTHR10926">
    <property type="entry name" value="CELL CYCLE CONTROL PROTEIN 50"/>
    <property type="match status" value="1"/>
</dbReference>
<evidence type="ECO:0000256" key="6">
    <source>
        <dbReference type="SAM" id="MobiDB-lite"/>
    </source>
</evidence>
<proteinExistence type="inferred from homology"/>
<dbReference type="EMBL" id="NIVC01004382">
    <property type="protein sequence ID" value="PAA47640.1"/>
    <property type="molecule type" value="Genomic_DNA"/>
</dbReference>
<feature type="transmembrane region" description="Helical" evidence="7">
    <location>
        <begin position="354"/>
        <end position="376"/>
    </location>
</feature>
<keyword evidence="4 7" id="KW-1133">Transmembrane helix</keyword>
<organism evidence="8 9">
    <name type="scientific">Macrostomum lignano</name>
    <dbReference type="NCBI Taxonomy" id="282301"/>
    <lineage>
        <taxon>Eukaryota</taxon>
        <taxon>Metazoa</taxon>
        <taxon>Spiralia</taxon>
        <taxon>Lophotrochozoa</taxon>
        <taxon>Platyhelminthes</taxon>
        <taxon>Rhabditophora</taxon>
        <taxon>Macrostomorpha</taxon>
        <taxon>Macrostomida</taxon>
        <taxon>Macrostomidae</taxon>
        <taxon>Macrostomum</taxon>
    </lineage>
</organism>
<evidence type="ECO:0000256" key="4">
    <source>
        <dbReference type="ARBA" id="ARBA00022989"/>
    </source>
</evidence>
<keyword evidence="3 7" id="KW-0812">Transmembrane</keyword>
<comment type="subcellular location">
    <subcellularLocation>
        <location evidence="1">Membrane</location>
        <topology evidence="1">Multi-pass membrane protein</topology>
    </subcellularLocation>
</comment>
<dbReference type="PANTHER" id="PTHR10926:SF0">
    <property type="entry name" value="CDC50, ISOFORM A"/>
    <property type="match status" value="1"/>
</dbReference>
<evidence type="ECO:0000256" key="2">
    <source>
        <dbReference type="ARBA" id="ARBA00009457"/>
    </source>
</evidence>
<name>A0A267DEB6_9PLAT</name>
<dbReference type="OrthoDB" id="340608at2759"/>
<dbReference type="AlphaFoldDB" id="A0A267DEB6"/>
<dbReference type="STRING" id="282301.A0A267DEB6"/>
<dbReference type="GO" id="GO:0005794">
    <property type="term" value="C:Golgi apparatus"/>
    <property type="evidence" value="ECO:0007669"/>
    <property type="project" value="TreeGrafter"/>
</dbReference>
<comment type="caution">
    <text evidence="8">The sequence shown here is derived from an EMBL/GenBank/DDBJ whole genome shotgun (WGS) entry which is preliminary data.</text>
</comment>
<dbReference type="Proteomes" id="UP000215902">
    <property type="component" value="Unassembled WGS sequence"/>
</dbReference>
<evidence type="ECO:0000256" key="3">
    <source>
        <dbReference type="ARBA" id="ARBA00022692"/>
    </source>
</evidence>
<dbReference type="Pfam" id="PF03381">
    <property type="entry name" value="CDC50"/>
    <property type="match status" value="1"/>
</dbReference>
<feature type="compositionally biased region" description="Basic and acidic residues" evidence="6">
    <location>
        <begin position="39"/>
        <end position="55"/>
    </location>
</feature>
<feature type="transmembrane region" description="Helical" evidence="7">
    <location>
        <begin position="72"/>
        <end position="93"/>
    </location>
</feature>
<sequence>PIIQSMAANKRTQHEMQAHSSGGPPPPPQYPDADAGADNEEKPSPPLRKPSDSKFHQQKLPAWQPLLTARSVFPLFFLVGAAFVPIGAVLFTASQSVKEAEFNYTNCRDASGISCLEQANKPDYYRWLRPPCVCNMSIHLPDNLTGQVFAYYALTNFYQNHRRYVKSRDDSQLLGWKPGSEEPLQDCSPYRQDPGSGSWILPCGAIANSLFNDTFQLFYHSPTAGADLAVEVPWTSRGISWASDRERKFGRVNNFTGTSKPPNWRLSPEQRSADSFQGDEELIVWMRTAALPSFRKLHRIVLHNASSAADWFKDGLPSGNYTLLVNYAYPVNAFSGTKSFVLTTSSWSGGRNPALGIIYMVVGCLHIVLGALFVVIHIQASKNLRSSNNEDQQTIRPVFL</sequence>
<evidence type="ECO:0000256" key="7">
    <source>
        <dbReference type="SAM" id="Phobius"/>
    </source>
</evidence>
<dbReference type="GO" id="GO:0005783">
    <property type="term" value="C:endoplasmic reticulum"/>
    <property type="evidence" value="ECO:0007669"/>
    <property type="project" value="TreeGrafter"/>
</dbReference>
<feature type="region of interest" description="Disordered" evidence="6">
    <location>
        <begin position="1"/>
        <end position="55"/>
    </location>
</feature>
<dbReference type="PIRSF" id="PIRSF015840">
    <property type="entry name" value="DUF284_TM_euk"/>
    <property type="match status" value="1"/>
</dbReference>
<evidence type="ECO:0000313" key="9">
    <source>
        <dbReference type="Proteomes" id="UP000215902"/>
    </source>
</evidence>
<feature type="non-terminal residue" evidence="8">
    <location>
        <position position="1"/>
    </location>
</feature>
<protein>
    <recommendedName>
        <fullName evidence="10">Cell cycle control protein 50A</fullName>
    </recommendedName>
</protein>
<evidence type="ECO:0000256" key="1">
    <source>
        <dbReference type="ARBA" id="ARBA00004141"/>
    </source>
</evidence>
<keyword evidence="9" id="KW-1185">Reference proteome</keyword>
<evidence type="ECO:0000256" key="5">
    <source>
        <dbReference type="ARBA" id="ARBA00023136"/>
    </source>
</evidence>
<dbReference type="InterPro" id="IPR005045">
    <property type="entry name" value="CDC50/LEM3_fam"/>
</dbReference>